<dbReference type="InterPro" id="IPR050410">
    <property type="entry name" value="CCR4/nocturin_mRNA_transcr"/>
</dbReference>
<feature type="chain" id="PRO_5038003966" evidence="1">
    <location>
        <begin position="25"/>
        <end position="287"/>
    </location>
</feature>
<dbReference type="AlphaFoldDB" id="A0A937JZE3"/>
<dbReference type="RefSeq" id="WP_202245103.1">
    <property type="nucleotide sequence ID" value="NZ_JAESIY010000007.1"/>
</dbReference>
<evidence type="ECO:0000259" key="2">
    <source>
        <dbReference type="Pfam" id="PF03372"/>
    </source>
</evidence>
<dbReference type="EMBL" id="JAESIY010000007">
    <property type="protein sequence ID" value="MBL3657323.1"/>
    <property type="molecule type" value="Genomic_DNA"/>
</dbReference>
<dbReference type="Gene3D" id="3.60.10.10">
    <property type="entry name" value="Endonuclease/exonuclease/phosphatase"/>
    <property type="match status" value="1"/>
</dbReference>
<dbReference type="PANTHER" id="PTHR12121">
    <property type="entry name" value="CARBON CATABOLITE REPRESSOR PROTEIN 4"/>
    <property type="match status" value="1"/>
</dbReference>
<sequence length="287" mass="32983">MKFFLKALLIVFIMGGSIPTSSFAQKKEYIKVMTSNIRMASKGDGINYWDNRRDWYADFVKFEDVDIFGAQEVLYSQLTDIQDRLPDYAHIGVGREGENEGEFSPIFYKKDKYEVLKSETFWLSLTPNEVGSKGWDAALPRIVTWAKFKSKETGEEFYFFNTHFDHVGEEARKQSAAMIKEKVGEVAGKLPVFVTGDFNVPPANAPYQELTSGKNKMKDTFNEAPKKYGPSYTFNGFELEPDTERDRIDYIFFNGKVSILSYQVMDGQRGKRYISDHFPIIVEAELK</sequence>
<keyword evidence="3" id="KW-0378">Hydrolase</keyword>
<keyword evidence="3" id="KW-0540">Nuclease</keyword>
<gene>
    <name evidence="3" type="ORF">JL102_14345</name>
</gene>
<keyword evidence="1" id="KW-0732">Signal</keyword>
<dbReference type="Proteomes" id="UP000659388">
    <property type="component" value="Unassembled WGS sequence"/>
</dbReference>
<evidence type="ECO:0000313" key="4">
    <source>
        <dbReference type="Proteomes" id="UP000659388"/>
    </source>
</evidence>
<feature type="signal peptide" evidence="1">
    <location>
        <begin position="1"/>
        <end position="24"/>
    </location>
</feature>
<name>A0A937JZE3_9BACT</name>
<dbReference type="GO" id="GO:0004519">
    <property type="term" value="F:endonuclease activity"/>
    <property type="evidence" value="ECO:0007669"/>
    <property type="project" value="UniProtKB-KW"/>
</dbReference>
<accession>A0A937JZE3</accession>
<dbReference type="SUPFAM" id="SSF56219">
    <property type="entry name" value="DNase I-like"/>
    <property type="match status" value="1"/>
</dbReference>
<reference evidence="3" key="1">
    <citation type="submission" date="2021-01" db="EMBL/GenBank/DDBJ databases">
        <title>Fulvivirga kasyanovii gen. nov., sp nov., a novel member of the phylum Bacteroidetes isolated from seawater in a mussel farm.</title>
        <authorList>
            <person name="Zhao L.-H."/>
            <person name="Wang Z.-J."/>
        </authorList>
    </citation>
    <scope>NUCLEOTIDE SEQUENCE</scope>
    <source>
        <strain evidence="3">2943</strain>
    </source>
</reference>
<dbReference type="InterPro" id="IPR036691">
    <property type="entry name" value="Endo/exonu/phosph_ase_sf"/>
</dbReference>
<feature type="domain" description="Endonuclease/exonuclease/phosphatase" evidence="2">
    <location>
        <begin position="33"/>
        <end position="277"/>
    </location>
</feature>
<evidence type="ECO:0000256" key="1">
    <source>
        <dbReference type="SAM" id="SignalP"/>
    </source>
</evidence>
<dbReference type="GO" id="GO:0000175">
    <property type="term" value="F:3'-5'-RNA exonuclease activity"/>
    <property type="evidence" value="ECO:0007669"/>
    <property type="project" value="TreeGrafter"/>
</dbReference>
<proteinExistence type="predicted"/>
<dbReference type="Pfam" id="PF03372">
    <property type="entry name" value="Exo_endo_phos"/>
    <property type="match status" value="1"/>
</dbReference>
<organism evidence="3 4">
    <name type="scientific">Fulvivirga sediminis</name>
    <dbReference type="NCBI Taxonomy" id="2803949"/>
    <lineage>
        <taxon>Bacteria</taxon>
        <taxon>Pseudomonadati</taxon>
        <taxon>Bacteroidota</taxon>
        <taxon>Cytophagia</taxon>
        <taxon>Cytophagales</taxon>
        <taxon>Fulvivirgaceae</taxon>
        <taxon>Fulvivirga</taxon>
    </lineage>
</organism>
<protein>
    <submittedName>
        <fullName evidence="3">Endonuclease/exonuclease/phosphatase family protein</fullName>
    </submittedName>
</protein>
<evidence type="ECO:0000313" key="3">
    <source>
        <dbReference type="EMBL" id="MBL3657323.1"/>
    </source>
</evidence>
<dbReference type="PANTHER" id="PTHR12121:SF36">
    <property type="entry name" value="ENDONUCLEASE_EXONUCLEASE_PHOSPHATASE DOMAIN-CONTAINING PROTEIN"/>
    <property type="match status" value="1"/>
</dbReference>
<keyword evidence="4" id="KW-1185">Reference proteome</keyword>
<dbReference type="CDD" id="cd09083">
    <property type="entry name" value="EEP-1"/>
    <property type="match status" value="1"/>
</dbReference>
<dbReference type="InterPro" id="IPR005135">
    <property type="entry name" value="Endo/exonuclease/phosphatase"/>
</dbReference>
<comment type="caution">
    <text evidence="3">The sequence shown here is derived from an EMBL/GenBank/DDBJ whole genome shotgun (WGS) entry which is preliminary data.</text>
</comment>
<keyword evidence="3" id="KW-0255">Endonuclease</keyword>